<proteinExistence type="predicted"/>
<sequence>MRGMKKFGMSLVIAAGIGGGLLSAPVANAAPSNTGTDLSQGSGCFVYSQWYDICPSNHDNDDRDRERRRNRDRRDDHHVEHHN</sequence>
<evidence type="ECO:0000256" key="1">
    <source>
        <dbReference type="SAM" id="MobiDB-lite"/>
    </source>
</evidence>
<feature type="chain" id="PRO_5032734700" evidence="2">
    <location>
        <begin position="30"/>
        <end position="83"/>
    </location>
</feature>
<evidence type="ECO:0000313" key="4">
    <source>
        <dbReference type="Proteomes" id="UP000535543"/>
    </source>
</evidence>
<dbReference type="AlphaFoldDB" id="A0A848K8G2"/>
<gene>
    <name evidence="3" type="ORF">FGL95_01375</name>
</gene>
<dbReference type="Proteomes" id="UP000535543">
    <property type="component" value="Unassembled WGS sequence"/>
</dbReference>
<comment type="caution">
    <text evidence="3">The sequence shown here is derived from an EMBL/GenBank/DDBJ whole genome shotgun (WGS) entry which is preliminary data.</text>
</comment>
<evidence type="ECO:0000256" key="2">
    <source>
        <dbReference type="SAM" id="SignalP"/>
    </source>
</evidence>
<organism evidence="3 4">
    <name type="scientific">Antrihabitans stalactiti</name>
    <dbReference type="NCBI Taxonomy" id="2584121"/>
    <lineage>
        <taxon>Bacteria</taxon>
        <taxon>Bacillati</taxon>
        <taxon>Actinomycetota</taxon>
        <taxon>Actinomycetes</taxon>
        <taxon>Mycobacteriales</taxon>
        <taxon>Nocardiaceae</taxon>
        <taxon>Antrihabitans</taxon>
    </lineage>
</organism>
<feature type="signal peptide" evidence="2">
    <location>
        <begin position="1"/>
        <end position="29"/>
    </location>
</feature>
<dbReference type="RefSeq" id="WP_169584388.1">
    <property type="nucleotide sequence ID" value="NZ_VCQU01000001.1"/>
</dbReference>
<protein>
    <submittedName>
        <fullName evidence="3">Uncharacterized protein</fullName>
    </submittedName>
</protein>
<name>A0A848K8G2_9NOCA</name>
<keyword evidence="2" id="KW-0732">Signal</keyword>
<dbReference type="EMBL" id="VCQU01000001">
    <property type="protein sequence ID" value="NMN93688.1"/>
    <property type="molecule type" value="Genomic_DNA"/>
</dbReference>
<reference evidence="3 4" key="2">
    <citation type="submission" date="2020-06" db="EMBL/GenBank/DDBJ databases">
        <title>Antribacter stalactiti gen. nov., sp. nov., a new member of the family Nacardiaceae isolated from a cave.</title>
        <authorList>
            <person name="Kim I.S."/>
        </authorList>
    </citation>
    <scope>NUCLEOTIDE SEQUENCE [LARGE SCALE GENOMIC DNA]</scope>
    <source>
        <strain evidence="3 4">YC2-7</strain>
    </source>
</reference>
<reference evidence="3 4" key="1">
    <citation type="submission" date="2019-05" db="EMBL/GenBank/DDBJ databases">
        <authorList>
            <person name="Lee S.D."/>
        </authorList>
    </citation>
    <scope>NUCLEOTIDE SEQUENCE [LARGE SCALE GENOMIC DNA]</scope>
    <source>
        <strain evidence="3 4">YC2-7</strain>
    </source>
</reference>
<keyword evidence="4" id="KW-1185">Reference proteome</keyword>
<feature type="compositionally biased region" description="Basic and acidic residues" evidence="1">
    <location>
        <begin position="58"/>
        <end position="83"/>
    </location>
</feature>
<feature type="region of interest" description="Disordered" evidence="1">
    <location>
        <begin position="56"/>
        <end position="83"/>
    </location>
</feature>
<evidence type="ECO:0000313" key="3">
    <source>
        <dbReference type="EMBL" id="NMN93688.1"/>
    </source>
</evidence>
<accession>A0A848K8G2</accession>